<keyword evidence="4" id="KW-1185">Reference proteome</keyword>
<name>A0A1V8TJW6_9PEZI</name>
<dbReference type="Gene3D" id="2.30.30.490">
    <property type="match status" value="1"/>
</dbReference>
<dbReference type="PROSITE" id="PS51038">
    <property type="entry name" value="BAH"/>
    <property type="match status" value="1"/>
</dbReference>
<protein>
    <recommendedName>
        <fullName evidence="2">BAH domain-containing protein</fullName>
    </recommendedName>
</protein>
<gene>
    <name evidence="3" type="ORF">B0A48_03386</name>
</gene>
<sequence length="576" mass="65928">MPPGRERRQSARAAAAANTQEVDDRPLKRRRITHGDGAGSLDRPTGVVRPQHSIVIELDSDEDSASPTPAPAHDPSRESQAVDHAPPDLGIVRAYPLAQPSSCFNGWEQPADVELSSEMDALENLLAHLRVQQVGQPEDFDFVELDDFTVYRPPDVRLHHDMCTLSRLQVLGTDKLLFDGTLAVNGHRHFVQGVPFSTLTIDYDDDVRFDTRKRACIQSFRGQRANVWYRLGTPAHEYRRYYNPFNWVATFTALFLEYLEQQGCKLVTLADFRSRFLDWLQASHGSLPEITAWLAQCKLKDFRSSVIANFDYLNKECHSLGLVPVRLWVEVNPADLRAIPKQVNDELKTVVTPFVYDMFKDMYFATHLKQKTASNGLLSEIATRKRSMALTPLNSRPTTLPTVTDVVTVEGRLVIRPGDVVQIPQDPNSTWRGLDAWFVYVQDVRGEHMDVIWLYHSSHTTLDELAYYPFQNELFMSDNCRCGQDAEPIYQVIRKVDVRWFPTDPNSVSQTEFFVRQKYRSVLEDFVTLRSSDFNCECHLDNDIAQWEKCCATYSIGDYVLFREGVSDDHALFRLR</sequence>
<comment type="caution">
    <text evidence="3">The sequence shown here is derived from an EMBL/GenBank/DDBJ whole genome shotgun (WGS) entry which is preliminary data.</text>
</comment>
<dbReference type="Proteomes" id="UP000192596">
    <property type="component" value="Unassembled WGS sequence"/>
</dbReference>
<dbReference type="EMBL" id="NAJO01000006">
    <property type="protein sequence ID" value="OQO11659.1"/>
    <property type="molecule type" value="Genomic_DNA"/>
</dbReference>
<evidence type="ECO:0000313" key="4">
    <source>
        <dbReference type="Proteomes" id="UP000192596"/>
    </source>
</evidence>
<evidence type="ECO:0000313" key="3">
    <source>
        <dbReference type="EMBL" id="OQO11659.1"/>
    </source>
</evidence>
<dbReference type="OrthoDB" id="5376140at2759"/>
<evidence type="ECO:0000259" key="2">
    <source>
        <dbReference type="PROSITE" id="PS51038"/>
    </source>
</evidence>
<dbReference type="AlphaFoldDB" id="A0A1V8TJW6"/>
<dbReference type="InParanoid" id="A0A1V8TJW6"/>
<accession>A0A1V8TJW6</accession>
<reference evidence="4" key="1">
    <citation type="submission" date="2017-03" db="EMBL/GenBank/DDBJ databases">
        <title>Genomes of endolithic fungi from Antarctica.</title>
        <authorList>
            <person name="Coleine C."/>
            <person name="Masonjones S."/>
            <person name="Stajich J.E."/>
        </authorList>
    </citation>
    <scope>NUCLEOTIDE SEQUENCE [LARGE SCALE GENOMIC DNA]</scope>
    <source>
        <strain evidence="4">CCFEE 5527</strain>
    </source>
</reference>
<evidence type="ECO:0000256" key="1">
    <source>
        <dbReference type="SAM" id="MobiDB-lite"/>
    </source>
</evidence>
<dbReference type="InterPro" id="IPR057215">
    <property type="entry name" value="DUF7893"/>
</dbReference>
<proteinExistence type="predicted"/>
<dbReference type="GO" id="GO:0003682">
    <property type="term" value="F:chromatin binding"/>
    <property type="evidence" value="ECO:0007669"/>
    <property type="project" value="InterPro"/>
</dbReference>
<dbReference type="InterPro" id="IPR043151">
    <property type="entry name" value="BAH_sf"/>
</dbReference>
<feature type="domain" description="BAH" evidence="2">
    <location>
        <begin position="413"/>
        <end position="530"/>
    </location>
</feature>
<organism evidence="3 4">
    <name type="scientific">Cryoendolithus antarcticus</name>
    <dbReference type="NCBI Taxonomy" id="1507870"/>
    <lineage>
        <taxon>Eukaryota</taxon>
        <taxon>Fungi</taxon>
        <taxon>Dikarya</taxon>
        <taxon>Ascomycota</taxon>
        <taxon>Pezizomycotina</taxon>
        <taxon>Dothideomycetes</taxon>
        <taxon>Dothideomycetidae</taxon>
        <taxon>Cladosporiales</taxon>
        <taxon>Cladosporiaceae</taxon>
        <taxon>Cryoendolithus</taxon>
    </lineage>
</organism>
<dbReference type="Pfam" id="PF25423">
    <property type="entry name" value="DUF7893"/>
    <property type="match status" value="1"/>
</dbReference>
<feature type="region of interest" description="Disordered" evidence="1">
    <location>
        <begin position="1"/>
        <end position="83"/>
    </location>
</feature>
<dbReference type="STRING" id="1507870.A0A1V8TJW6"/>
<dbReference type="InterPro" id="IPR001025">
    <property type="entry name" value="BAH_dom"/>
</dbReference>